<dbReference type="OrthoDB" id="5421656at2759"/>
<accession>A0A165FIQ4</accession>
<evidence type="ECO:0000256" key="2">
    <source>
        <dbReference type="SAM" id="MobiDB-lite"/>
    </source>
</evidence>
<feature type="region of interest" description="Disordered" evidence="2">
    <location>
        <begin position="99"/>
        <end position="121"/>
    </location>
</feature>
<organism evidence="3 4">
    <name type="scientific">Xylona heveae (strain CBS 132557 / TC161)</name>
    <dbReference type="NCBI Taxonomy" id="1328760"/>
    <lineage>
        <taxon>Eukaryota</taxon>
        <taxon>Fungi</taxon>
        <taxon>Dikarya</taxon>
        <taxon>Ascomycota</taxon>
        <taxon>Pezizomycotina</taxon>
        <taxon>Xylonomycetes</taxon>
        <taxon>Xylonales</taxon>
        <taxon>Xylonaceae</taxon>
        <taxon>Xylona</taxon>
    </lineage>
</organism>
<dbReference type="InParanoid" id="A0A165FIQ4"/>
<keyword evidence="4" id="KW-1185">Reference proteome</keyword>
<dbReference type="EMBL" id="KV407461">
    <property type="protein sequence ID" value="KZF21024.1"/>
    <property type="molecule type" value="Genomic_DNA"/>
</dbReference>
<feature type="region of interest" description="Disordered" evidence="2">
    <location>
        <begin position="197"/>
        <end position="221"/>
    </location>
</feature>
<feature type="compositionally biased region" description="Polar residues" evidence="2">
    <location>
        <begin position="13"/>
        <end position="33"/>
    </location>
</feature>
<dbReference type="GeneID" id="28894553"/>
<dbReference type="Proteomes" id="UP000076632">
    <property type="component" value="Unassembled WGS sequence"/>
</dbReference>
<feature type="coiled-coil region" evidence="1">
    <location>
        <begin position="363"/>
        <end position="411"/>
    </location>
</feature>
<gene>
    <name evidence="3" type="ORF">L228DRAFT_165066</name>
</gene>
<evidence type="ECO:0000313" key="3">
    <source>
        <dbReference type="EMBL" id="KZF21024.1"/>
    </source>
</evidence>
<dbReference type="RefSeq" id="XP_018186579.1">
    <property type="nucleotide sequence ID" value="XM_018329416.1"/>
</dbReference>
<proteinExistence type="predicted"/>
<keyword evidence="1" id="KW-0175">Coiled coil</keyword>
<feature type="coiled-coil region" evidence="1">
    <location>
        <begin position="261"/>
        <end position="316"/>
    </location>
</feature>
<feature type="region of interest" description="Disordered" evidence="2">
    <location>
        <begin position="1"/>
        <end position="51"/>
    </location>
</feature>
<evidence type="ECO:0000313" key="4">
    <source>
        <dbReference type="Proteomes" id="UP000076632"/>
    </source>
</evidence>
<protein>
    <submittedName>
        <fullName evidence="3">Uncharacterized protein</fullName>
    </submittedName>
</protein>
<evidence type="ECO:0000256" key="1">
    <source>
        <dbReference type="SAM" id="Coils"/>
    </source>
</evidence>
<feature type="region of interest" description="Disordered" evidence="2">
    <location>
        <begin position="150"/>
        <end position="170"/>
    </location>
</feature>
<name>A0A165FIQ4_XYLHT</name>
<feature type="coiled-coil region" evidence="1">
    <location>
        <begin position="531"/>
        <end position="656"/>
    </location>
</feature>
<sequence>METPNYFSRPDFLNNTEESIPNNAFRNPGNLKQTLAAKPHKPGFKSEPSNDVSLDANHAQAARLSGQMMTSYLPAGNSEYATPSYQRPLLRENANMREGTINDGYQGRGQSQQRSTRARTRNTQLKPLAKETIVIDVDADEDDDEVQILNESPIKVPRKSERSQVPSRLAPSIKRPIELKQEETVTETKVRPLLASVKTSPRRPEARRSPNAASEAVNQRRSLDSDTLLGLYSKQRDSEKQEAVAIQEKLKAELLSTQQECGHFQFELDKARREKDEYRNEVNKSSTILSNYRERISQLEKFLKGLASDRDSLRNEGNDIQRLCLEMEGAKEDYAGDLQAIKQSAGLWETFRARGWEIYVRSLTEARCHIDNLQQQINLQQQQLEDSVGRLAEARDQNLDLEKRNKQNMDLYKDLVGMLDMGNINILAKLGEIRQEVQEKGLNDFYGEKLEECFSLLQHLDDTKEESRKAIEQVNASVSCVSGDMKDNFQTLLEHQTDIRQDQQDHASLMKDDIQSLKYQKQTESRLVQETTDLREQKAIIEERLAAKEREVVDLREHLSHAESLFEKRTGRLNHDISVLKSESEEAERIKAELDEARQKHDLLQGEVAKAQEMLEFRIQQEEIKIEEMRSLKRLYQISQDELNEAHLKIDNLERERDGVRYSRSSVWSITQLT</sequence>
<reference evidence="3 4" key="1">
    <citation type="journal article" date="2016" name="Fungal Biol.">
        <title>The genome of Xylona heveae provides a window into fungal endophytism.</title>
        <authorList>
            <person name="Gazis R."/>
            <person name="Kuo A."/>
            <person name="Riley R."/>
            <person name="LaButti K."/>
            <person name="Lipzen A."/>
            <person name="Lin J."/>
            <person name="Amirebrahimi M."/>
            <person name="Hesse C.N."/>
            <person name="Spatafora J.W."/>
            <person name="Henrissat B."/>
            <person name="Hainaut M."/>
            <person name="Grigoriev I.V."/>
            <person name="Hibbett D.S."/>
        </authorList>
    </citation>
    <scope>NUCLEOTIDE SEQUENCE [LARGE SCALE GENOMIC DNA]</scope>
    <source>
        <strain evidence="3 4">TC161</strain>
    </source>
</reference>
<dbReference type="AlphaFoldDB" id="A0A165FIQ4"/>